<dbReference type="GO" id="GO:0004534">
    <property type="term" value="F:5'-3' RNA exonuclease activity"/>
    <property type="evidence" value="ECO:0007669"/>
    <property type="project" value="TreeGrafter"/>
</dbReference>
<evidence type="ECO:0000313" key="2">
    <source>
        <dbReference type="EMBL" id="SBV92043.1"/>
    </source>
</evidence>
<name>A0A212IXV1_9FIRM</name>
<dbReference type="Gene3D" id="3.20.20.140">
    <property type="entry name" value="Metal-dependent hydrolases"/>
    <property type="match status" value="1"/>
</dbReference>
<dbReference type="Pfam" id="PF02811">
    <property type="entry name" value="PHP"/>
    <property type="match status" value="1"/>
</dbReference>
<dbReference type="InterPro" id="IPR003141">
    <property type="entry name" value="Pol/His_phosphatase_N"/>
</dbReference>
<dbReference type="PANTHER" id="PTHR42924:SF3">
    <property type="entry name" value="POLYMERASE_HISTIDINOL PHOSPHATASE N-TERMINAL DOMAIN-CONTAINING PROTEIN"/>
    <property type="match status" value="1"/>
</dbReference>
<sequence>MILPFDFHLHSCLSPCASEDNTPANLAGMCVLAGLKAVALTDHNSVGNCAAFLAAAERYGLLALPGMELTTAEEVHVICLFPDLFSASAFGDLVYQHLPPLRNKPRVFGKQILMDSGDTVLGEEERLLAGAADLGVYEVAALVSSFGGVAYPAHIDRPSFSLLSNLGLWDPGLGFPIAEVTRRCPTELLRRPDLAGVRTLTASDAHDLAQIADPCQALNLPSVTTDAVLKALTSPDFSSIYLSF</sequence>
<dbReference type="InterPro" id="IPR052018">
    <property type="entry name" value="PHP_domain"/>
</dbReference>
<dbReference type="SUPFAM" id="SSF89550">
    <property type="entry name" value="PHP domain-like"/>
    <property type="match status" value="1"/>
</dbReference>
<accession>A0A212IXV1</accession>
<organism evidence="2">
    <name type="scientific">uncultured Eubacteriales bacterium</name>
    <dbReference type="NCBI Taxonomy" id="172733"/>
    <lineage>
        <taxon>Bacteria</taxon>
        <taxon>Bacillati</taxon>
        <taxon>Bacillota</taxon>
        <taxon>Clostridia</taxon>
        <taxon>Eubacteriales</taxon>
        <taxon>environmental samples</taxon>
    </lineage>
</organism>
<evidence type="ECO:0000259" key="1">
    <source>
        <dbReference type="SMART" id="SM00481"/>
    </source>
</evidence>
<dbReference type="SMART" id="SM00481">
    <property type="entry name" value="POLIIIAc"/>
    <property type="match status" value="1"/>
</dbReference>
<dbReference type="InterPro" id="IPR004013">
    <property type="entry name" value="PHP_dom"/>
</dbReference>
<dbReference type="AlphaFoldDB" id="A0A212IXV1"/>
<dbReference type="InterPro" id="IPR016195">
    <property type="entry name" value="Pol/histidinol_Pase-like"/>
</dbReference>
<protein>
    <submittedName>
        <fullName evidence="2">PHP domain protein</fullName>
    </submittedName>
</protein>
<gene>
    <name evidence="2" type="ORF">KL86CLO1_10197</name>
</gene>
<proteinExistence type="predicted"/>
<dbReference type="GO" id="GO:0035312">
    <property type="term" value="F:5'-3' DNA exonuclease activity"/>
    <property type="evidence" value="ECO:0007669"/>
    <property type="project" value="TreeGrafter"/>
</dbReference>
<dbReference type="EMBL" id="FLUN01000001">
    <property type="protein sequence ID" value="SBV92043.1"/>
    <property type="molecule type" value="Genomic_DNA"/>
</dbReference>
<dbReference type="PANTHER" id="PTHR42924">
    <property type="entry name" value="EXONUCLEASE"/>
    <property type="match status" value="1"/>
</dbReference>
<reference evidence="2" key="1">
    <citation type="submission" date="2016-04" db="EMBL/GenBank/DDBJ databases">
        <authorList>
            <person name="Evans L.H."/>
            <person name="Alamgir A."/>
            <person name="Owens N."/>
            <person name="Weber N.D."/>
            <person name="Virtaneva K."/>
            <person name="Barbian K."/>
            <person name="Babar A."/>
            <person name="Rosenke K."/>
        </authorList>
    </citation>
    <scope>NUCLEOTIDE SEQUENCE</scope>
    <source>
        <strain evidence="2">86</strain>
    </source>
</reference>
<dbReference type="CDD" id="cd07432">
    <property type="entry name" value="PHP_HisPPase"/>
    <property type="match status" value="1"/>
</dbReference>
<feature type="domain" description="Polymerase/histidinol phosphatase N-terminal" evidence="1">
    <location>
        <begin position="5"/>
        <end position="73"/>
    </location>
</feature>